<sequence>MDYRQPSDVSTHMEQSSPMYYIANNQYGRSTFYPRLYELTFDRASNHQNIGGGFDRFAWEGNHIEPNEFLVVRIYSGGMYVVNAGYGVAEYAPIYSMESFPLRPDIWHMTIHNPTPLNRQIGFYLIAKLPRDPDIPIR</sequence>
<name>A0A7H0Y2P9_9BACL</name>
<evidence type="ECO:0000313" key="1">
    <source>
        <dbReference type="EMBL" id="QNR65357.1"/>
    </source>
</evidence>
<dbReference type="EMBL" id="CP061172">
    <property type="protein sequence ID" value="QNR65357.1"/>
    <property type="molecule type" value="Genomic_DNA"/>
</dbReference>
<accession>A0A7H0Y2P9</accession>
<evidence type="ECO:0000313" key="2">
    <source>
        <dbReference type="Proteomes" id="UP000516384"/>
    </source>
</evidence>
<protein>
    <submittedName>
        <fullName evidence="1">Uncharacterized protein</fullName>
    </submittedName>
</protein>
<dbReference type="RefSeq" id="WP_190297259.1">
    <property type="nucleotide sequence ID" value="NZ_CP061172.1"/>
</dbReference>
<gene>
    <name evidence="1" type="ORF">IAQ67_15795</name>
</gene>
<organism evidence="1 2">
    <name type="scientific">Paenibacillus peoriae</name>
    <dbReference type="NCBI Taxonomy" id="59893"/>
    <lineage>
        <taxon>Bacteria</taxon>
        <taxon>Bacillati</taxon>
        <taxon>Bacillota</taxon>
        <taxon>Bacilli</taxon>
        <taxon>Bacillales</taxon>
        <taxon>Paenibacillaceae</taxon>
        <taxon>Paenibacillus</taxon>
    </lineage>
</organism>
<proteinExistence type="predicted"/>
<dbReference type="Proteomes" id="UP000516384">
    <property type="component" value="Chromosome"/>
</dbReference>
<reference evidence="1 2" key="1">
    <citation type="submission" date="2020-09" db="EMBL/GenBank/DDBJ databases">
        <title>Characterization of Paenibacillus peoriae strain ZF390 with broad-spectrum antimicrobial activity as a potential biocontrol agent.</title>
        <authorList>
            <person name="Li L."/>
            <person name="Zhao Y."/>
            <person name="Li B."/>
            <person name="Xie X."/>
        </authorList>
    </citation>
    <scope>NUCLEOTIDE SEQUENCE [LARGE SCALE GENOMIC DNA]</scope>
    <source>
        <strain evidence="1 2">ZF390</strain>
    </source>
</reference>
<dbReference type="AlphaFoldDB" id="A0A7H0Y2P9"/>